<feature type="coiled-coil region" evidence="1">
    <location>
        <begin position="462"/>
        <end position="521"/>
    </location>
</feature>
<feature type="compositionally biased region" description="Low complexity" evidence="2">
    <location>
        <begin position="1303"/>
        <end position="1323"/>
    </location>
</feature>
<feature type="coiled-coil region" evidence="1">
    <location>
        <begin position="692"/>
        <end position="768"/>
    </location>
</feature>
<feature type="compositionally biased region" description="Basic and acidic residues" evidence="2">
    <location>
        <begin position="1287"/>
        <end position="1299"/>
    </location>
</feature>
<evidence type="ECO:0000313" key="3">
    <source>
        <dbReference type="EMBL" id="CAD7281900.1"/>
    </source>
</evidence>
<evidence type="ECO:0000313" key="4">
    <source>
        <dbReference type="Proteomes" id="UP000678499"/>
    </source>
</evidence>
<name>A0A7R9GGP2_9CRUS</name>
<feature type="coiled-coil region" evidence="1">
    <location>
        <begin position="1109"/>
        <end position="1228"/>
    </location>
</feature>
<proteinExistence type="predicted"/>
<dbReference type="PANTHER" id="PTHR23159:SF60">
    <property type="entry name" value="SPINDLE ASSEMBLY ABNORMAL PROTEIN 4"/>
    <property type="match status" value="1"/>
</dbReference>
<sequence>METLLGKLDELGSKVGESSKLKAQLRIVLNCAKEAANSTSSAQVFEKTYTFQNKDNLQSELETAQQLNQDLLNKVSDLEAKSKQLPDQFQTLQAELSSTKSTLAEKESQLHELALIAEKASQAAADTESNKQNLHHEIQDLQKILESLVQEKNELSNELNLTQQKFSSEQTSHAQSKSRANELTNELNNLLGKYNSISEETSSFKSELESRDKNVEKLTRDVSEFRYMLSIAERETLEKEKELQERDLEIANLRSALEQLKADIQTLRSTLLEGSSVSEHLITRLKTLEDENQSLVSRLEEAETRSKLLAQQQFEANESNQKLLQDLNNSMELLQQKDTEIIRLNNLIASYELKSMNTAPQECETIQKETSKRQLLESSPAAPVLKPQQMLLTPERPISPMIPVEGWMEIFLQKEQHLNDLLARLDEKQRLLEQVTPTALTLGQSEELIILRDRLGEVLTQKQSLTTALETTKQDLDNLREKYSDEIATLTSEINSTQEAIEKKESDLGFLRQELDRILLECQRWKFYAKEIPLQSAKDDSESTKDQIIANLRTELEIVNHAKTGLVFQLERKESLEKIYESLTKDSEDQRIMISNLQAELEIVNKSKTILACQRSLDEKIEKGYEALKLEVETLDAELQVVGKAKLMLENQLCQLKNEHEHLKLEWMNQEADLSDSIRTLTSDCAEKIAEISVLTDNLDRVTREKIDLESELQSLKSELSTLDSKFHETVSKTSTLDQEAKERNSRIQDLEAQLSSVSQEKQALLDDLRTVNSEVCQLRAECDVRTSELFILKSSAEGANQEATCVKENLLKLDQQLFSSRSESDIMREEREALKHAMEEKINLAETRVKSAVDQLHVIQTQNEALQASLDAKEIDVKFLKSQLDSQPLTQALASSSSNDELLGALRRELDRRNAYIEELTASVVKLSTCNTELTNSVNSRRCDFAAPETDIAVQSLQTELQHKDLELTLIRHEYEQVIKETEEKYENTLSALQQQVDSAQSYQETAEKYRQQLLTQEQDFNFQLESLKSVNPKHASEIELTQLRRQVADYEERMRSIAQQYESKVETLVHQLSDNLTDQERDLGERFEIEFEDRARMERAETAAKHKQEIDAINNQWEDRLHTLREEMLRQQHANDQFTSTLLKKESESNQMQALQKRVQELQDLLEATSTPSPITTQLQPWTAEDSYQGRIQELIAKLGEMEAEKNRLKRKIDELNRLHAQEIQSYVSTIQSCFSAGSDVASKFEHLRKMQQLELANAQARLRVEYEAKVMDLKTRFEDKLRELKKTDPSEKEKNQFRLSLDPSSSSSPPSATTALSPESMLRHGPMERELLSRSRSPAFGSRPISPGVLGFEVSTQINQLIIDFITDMRTVEGVPDRLKDKVAALKRRAELVSTNVTRETQAAVERERLNAQDVQDELEEKFADMEARHKLEIAKLAEDYNSHKKVQII</sequence>
<organism evidence="3">
    <name type="scientific">Notodromas monacha</name>
    <dbReference type="NCBI Taxonomy" id="399045"/>
    <lineage>
        <taxon>Eukaryota</taxon>
        <taxon>Metazoa</taxon>
        <taxon>Ecdysozoa</taxon>
        <taxon>Arthropoda</taxon>
        <taxon>Crustacea</taxon>
        <taxon>Oligostraca</taxon>
        <taxon>Ostracoda</taxon>
        <taxon>Podocopa</taxon>
        <taxon>Podocopida</taxon>
        <taxon>Cypridocopina</taxon>
        <taxon>Cypridoidea</taxon>
        <taxon>Cyprididae</taxon>
        <taxon>Notodromas</taxon>
    </lineage>
</organism>
<dbReference type="Gene3D" id="1.20.5.1160">
    <property type="entry name" value="Vasodilator-stimulated phosphoprotein"/>
    <property type="match status" value="1"/>
</dbReference>
<dbReference type="PANTHER" id="PTHR23159">
    <property type="entry name" value="CENTROSOMAL PROTEIN 2"/>
    <property type="match status" value="1"/>
</dbReference>
<dbReference type="Proteomes" id="UP000678499">
    <property type="component" value="Unassembled WGS sequence"/>
</dbReference>
<dbReference type="SUPFAM" id="SSF57997">
    <property type="entry name" value="Tropomyosin"/>
    <property type="match status" value="1"/>
</dbReference>
<keyword evidence="4" id="KW-1185">Reference proteome</keyword>
<feature type="region of interest" description="Disordered" evidence="2">
    <location>
        <begin position="1287"/>
        <end position="1326"/>
    </location>
</feature>
<accession>A0A7R9GGP2</accession>
<feature type="coiled-coil region" evidence="1">
    <location>
        <begin position="1405"/>
        <end position="1432"/>
    </location>
</feature>
<dbReference type="OrthoDB" id="10255522at2759"/>
<feature type="coiled-coil region" evidence="1">
    <location>
        <begin position="54"/>
        <end position="200"/>
    </location>
</feature>
<dbReference type="EMBL" id="CAJPEX010003270">
    <property type="protein sequence ID" value="CAG0922052.1"/>
    <property type="molecule type" value="Genomic_DNA"/>
</dbReference>
<dbReference type="Gene3D" id="1.10.287.1490">
    <property type="match status" value="1"/>
</dbReference>
<protein>
    <submittedName>
        <fullName evidence="3">Uncharacterized protein</fullName>
    </submittedName>
</protein>
<keyword evidence="1" id="KW-0175">Coiled coil</keyword>
<reference evidence="3" key="1">
    <citation type="submission" date="2020-11" db="EMBL/GenBank/DDBJ databases">
        <authorList>
            <person name="Tran Van P."/>
        </authorList>
    </citation>
    <scope>NUCLEOTIDE SEQUENCE</scope>
</reference>
<feature type="coiled-coil region" evidence="1">
    <location>
        <begin position="797"/>
        <end position="884"/>
    </location>
</feature>
<evidence type="ECO:0000256" key="1">
    <source>
        <dbReference type="SAM" id="Coils"/>
    </source>
</evidence>
<evidence type="ECO:0000256" key="2">
    <source>
        <dbReference type="SAM" id="MobiDB-lite"/>
    </source>
</evidence>
<feature type="coiled-coil region" evidence="1">
    <location>
        <begin position="973"/>
        <end position="1062"/>
    </location>
</feature>
<gene>
    <name evidence="3" type="ORF">NMOB1V02_LOCUS9535</name>
</gene>
<feature type="coiled-coil region" evidence="1">
    <location>
        <begin position="234"/>
        <end position="354"/>
    </location>
</feature>
<dbReference type="EMBL" id="OA885307">
    <property type="protein sequence ID" value="CAD7281900.1"/>
    <property type="molecule type" value="Genomic_DNA"/>
</dbReference>